<keyword evidence="1" id="KW-0732">Signal</keyword>
<accession>A0ABQ2Q1L2</accession>
<dbReference type="InterPro" id="IPR029033">
    <property type="entry name" value="His_PPase_superfam"/>
</dbReference>
<dbReference type="InterPro" id="IPR013078">
    <property type="entry name" value="His_Pase_superF_clade-1"/>
</dbReference>
<dbReference type="Pfam" id="PF00300">
    <property type="entry name" value="His_Phos_1"/>
    <property type="match status" value="1"/>
</dbReference>
<reference evidence="3" key="1">
    <citation type="journal article" date="2019" name="Int. J. Syst. Evol. Microbiol.">
        <title>The Global Catalogue of Microorganisms (GCM) 10K type strain sequencing project: providing services to taxonomists for standard genome sequencing and annotation.</title>
        <authorList>
            <consortium name="The Broad Institute Genomics Platform"/>
            <consortium name="The Broad Institute Genome Sequencing Center for Infectious Disease"/>
            <person name="Wu L."/>
            <person name="Ma J."/>
        </authorList>
    </citation>
    <scope>NUCLEOTIDE SEQUENCE [LARGE SCALE GENOMIC DNA]</scope>
    <source>
        <strain evidence="3">JCM 32304</strain>
    </source>
</reference>
<sequence>MDEYMTLNKTQIMTNLLSSLIIFCCSVFSVHATNIDNINTATAAGAKVFYLVRHAEKNQGADPSLTEQGKLSAKRLANVLSSTLLTKVYTTDYKRTRETAFAVAEEQHLELSLYDPSNLNKAAEVLLNQQGHILVVGHSNTTTALAELLGADKQPVINDANEFDRLYIVTVDKNNREVSTVLLRY</sequence>
<dbReference type="CDD" id="cd07067">
    <property type="entry name" value="HP_PGM_like"/>
    <property type="match status" value="1"/>
</dbReference>
<evidence type="ECO:0008006" key="4">
    <source>
        <dbReference type="Google" id="ProtNLM"/>
    </source>
</evidence>
<dbReference type="SUPFAM" id="SSF53254">
    <property type="entry name" value="Phosphoglycerate mutase-like"/>
    <property type="match status" value="1"/>
</dbReference>
<evidence type="ECO:0000313" key="2">
    <source>
        <dbReference type="EMBL" id="GGP39022.1"/>
    </source>
</evidence>
<name>A0ABQ2Q1L2_9GAMM</name>
<gene>
    <name evidence="2" type="ORF">GCM10009409_02510</name>
</gene>
<keyword evidence="3" id="KW-1185">Reference proteome</keyword>
<feature type="chain" id="PRO_5046303680" description="Histidine phosphatase family protein" evidence="1">
    <location>
        <begin position="33"/>
        <end position="185"/>
    </location>
</feature>
<evidence type="ECO:0000313" key="3">
    <source>
        <dbReference type="Proteomes" id="UP000654367"/>
    </source>
</evidence>
<proteinExistence type="predicted"/>
<evidence type="ECO:0000256" key="1">
    <source>
        <dbReference type="SAM" id="SignalP"/>
    </source>
</evidence>
<protein>
    <recommendedName>
        <fullName evidence="4">Histidine phosphatase family protein</fullName>
    </recommendedName>
</protein>
<dbReference type="Proteomes" id="UP000654367">
    <property type="component" value="Unassembled WGS sequence"/>
</dbReference>
<dbReference type="EMBL" id="BMQV01000001">
    <property type="protein sequence ID" value="GGP39022.1"/>
    <property type="molecule type" value="Genomic_DNA"/>
</dbReference>
<feature type="signal peptide" evidence="1">
    <location>
        <begin position="1"/>
        <end position="32"/>
    </location>
</feature>
<dbReference type="Gene3D" id="3.40.50.1240">
    <property type="entry name" value="Phosphoglycerate mutase-like"/>
    <property type="match status" value="1"/>
</dbReference>
<dbReference type="SMART" id="SM00855">
    <property type="entry name" value="PGAM"/>
    <property type="match status" value="1"/>
</dbReference>
<comment type="caution">
    <text evidence="2">The sequence shown here is derived from an EMBL/GenBank/DDBJ whole genome shotgun (WGS) entry which is preliminary data.</text>
</comment>
<organism evidence="2 3">
    <name type="scientific">Shewanella saliphila</name>
    <dbReference type="NCBI Taxonomy" id="2282698"/>
    <lineage>
        <taxon>Bacteria</taxon>
        <taxon>Pseudomonadati</taxon>
        <taxon>Pseudomonadota</taxon>
        <taxon>Gammaproteobacteria</taxon>
        <taxon>Alteromonadales</taxon>
        <taxon>Shewanellaceae</taxon>
        <taxon>Shewanella</taxon>
    </lineage>
</organism>